<evidence type="ECO:0000256" key="9">
    <source>
        <dbReference type="ARBA" id="ARBA00023228"/>
    </source>
</evidence>
<dbReference type="EMBL" id="MU005569">
    <property type="protein sequence ID" value="KAF2692011.1"/>
    <property type="molecule type" value="Genomic_DNA"/>
</dbReference>
<keyword evidence="7 11" id="KW-1133">Transmembrane helix</keyword>
<dbReference type="SMART" id="SM00679">
    <property type="entry name" value="CTNS"/>
    <property type="match status" value="2"/>
</dbReference>
<dbReference type="GO" id="GO:0005774">
    <property type="term" value="C:vacuolar membrane"/>
    <property type="evidence" value="ECO:0007669"/>
    <property type="project" value="TreeGrafter"/>
</dbReference>
<dbReference type="PANTHER" id="PTHR13131:SF5">
    <property type="entry name" value="CYSTINOSIN"/>
    <property type="match status" value="1"/>
</dbReference>
<feature type="transmembrane region" description="Helical" evidence="11">
    <location>
        <begin position="256"/>
        <end position="275"/>
    </location>
</feature>
<feature type="transmembrane region" description="Helical" evidence="11">
    <location>
        <begin position="131"/>
        <end position="148"/>
    </location>
</feature>
<gene>
    <name evidence="12" type="ORF">K458DRAFT_381839</name>
</gene>
<organism evidence="12 13">
    <name type="scientific">Lentithecium fluviatile CBS 122367</name>
    <dbReference type="NCBI Taxonomy" id="1168545"/>
    <lineage>
        <taxon>Eukaryota</taxon>
        <taxon>Fungi</taxon>
        <taxon>Dikarya</taxon>
        <taxon>Ascomycota</taxon>
        <taxon>Pezizomycotina</taxon>
        <taxon>Dothideomycetes</taxon>
        <taxon>Pleosporomycetidae</taxon>
        <taxon>Pleosporales</taxon>
        <taxon>Massarineae</taxon>
        <taxon>Lentitheciaceae</taxon>
        <taxon>Lentithecium</taxon>
    </lineage>
</organism>
<reference evidence="12" key="1">
    <citation type="journal article" date="2020" name="Stud. Mycol.">
        <title>101 Dothideomycetes genomes: a test case for predicting lifestyles and emergence of pathogens.</title>
        <authorList>
            <person name="Haridas S."/>
            <person name="Albert R."/>
            <person name="Binder M."/>
            <person name="Bloem J."/>
            <person name="Labutti K."/>
            <person name="Salamov A."/>
            <person name="Andreopoulos B."/>
            <person name="Baker S."/>
            <person name="Barry K."/>
            <person name="Bills G."/>
            <person name="Bluhm B."/>
            <person name="Cannon C."/>
            <person name="Castanera R."/>
            <person name="Culley D."/>
            <person name="Daum C."/>
            <person name="Ezra D."/>
            <person name="Gonzalez J."/>
            <person name="Henrissat B."/>
            <person name="Kuo A."/>
            <person name="Liang C."/>
            <person name="Lipzen A."/>
            <person name="Lutzoni F."/>
            <person name="Magnuson J."/>
            <person name="Mondo S."/>
            <person name="Nolan M."/>
            <person name="Ohm R."/>
            <person name="Pangilinan J."/>
            <person name="Park H.-J."/>
            <person name="Ramirez L."/>
            <person name="Alfaro M."/>
            <person name="Sun H."/>
            <person name="Tritt A."/>
            <person name="Yoshinaga Y."/>
            <person name="Zwiers L.-H."/>
            <person name="Turgeon B."/>
            <person name="Goodwin S."/>
            <person name="Spatafora J."/>
            <person name="Crous P."/>
            <person name="Grigoriev I."/>
        </authorList>
    </citation>
    <scope>NUCLEOTIDE SEQUENCE</scope>
    <source>
        <strain evidence="12">CBS 122367</strain>
    </source>
</reference>
<feature type="transmembrane region" description="Helical" evidence="11">
    <location>
        <begin position="12"/>
        <end position="30"/>
    </location>
</feature>
<dbReference type="InterPro" id="IPR006603">
    <property type="entry name" value="PQ-loop_rpt"/>
</dbReference>
<accession>A0A6G1JP43</accession>
<protein>
    <submittedName>
        <fullName evidence="12">L-cystine transporter-like protein</fullName>
    </submittedName>
</protein>
<comment type="similarity">
    <text evidence="2">Belongs to the cystinosin family.</text>
</comment>
<keyword evidence="9" id="KW-0458">Lysosome</keyword>
<feature type="transmembrane region" description="Helical" evidence="11">
    <location>
        <begin position="50"/>
        <end position="70"/>
    </location>
</feature>
<name>A0A6G1JP43_9PLEO</name>
<dbReference type="AlphaFoldDB" id="A0A6G1JP43"/>
<keyword evidence="8 11" id="KW-0472">Membrane</keyword>
<keyword evidence="5" id="KW-0677">Repeat</keyword>
<evidence type="ECO:0000313" key="12">
    <source>
        <dbReference type="EMBL" id="KAF2692011.1"/>
    </source>
</evidence>
<dbReference type="InterPro" id="IPR005282">
    <property type="entry name" value="LC_transporter"/>
</dbReference>
<keyword evidence="6" id="KW-0769">Symport</keyword>
<dbReference type="Gene3D" id="1.20.1280.290">
    <property type="match status" value="2"/>
</dbReference>
<dbReference type="GO" id="GO:0015184">
    <property type="term" value="F:L-cystine transmembrane transporter activity"/>
    <property type="evidence" value="ECO:0007669"/>
    <property type="project" value="TreeGrafter"/>
</dbReference>
<proteinExistence type="inferred from homology"/>
<dbReference type="Proteomes" id="UP000799291">
    <property type="component" value="Unassembled WGS sequence"/>
</dbReference>
<dbReference type="GO" id="GO:0015293">
    <property type="term" value="F:symporter activity"/>
    <property type="evidence" value="ECO:0007669"/>
    <property type="project" value="UniProtKB-KW"/>
</dbReference>
<dbReference type="PANTHER" id="PTHR13131">
    <property type="entry name" value="CYSTINOSIN"/>
    <property type="match status" value="1"/>
</dbReference>
<evidence type="ECO:0000256" key="6">
    <source>
        <dbReference type="ARBA" id="ARBA00022847"/>
    </source>
</evidence>
<keyword evidence="4 11" id="KW-0812">Transmembrane</keyword>
<evidence type="ECO:0000256" key="3">
    <source>
        <dbReference type="ARBA" id="ARBA00022448"/>
    </source>
</evidence>
<evidence type="ECO:0000256" key="2">
    <source>
        <dbReference type="ARBA" id="ARBA00006855"/>
    </source>
</evidence>
<feature type="transmembrane region" description="Helical" evidence="11">
    <location>
        <begin position="217"/>
        <end position="236"/>
    </location>
</feature>
<comment type="catalytic activity">
    <reaction evidence="10">
        <text>L-cystine(out) + H(+)(out) = L-cystine(in) + H(+)(in)</text>
        <dbReference type="Rhea" id="RHEA:66172"/>
        <dbReference type="ChEBI" id="CHEBI:15378"/>
        <dbReference type="ChEBI" id="CHEBI:35491"/>
    </reaction>
    <physiologicalReaction direction="left-to-right" evidence="10">
        <dbReference type="Rhea" id="RHEA:66173"/>
    </physiologicalReaction>
</comment>
<evidence type="ECO:0000256" key="8">
    <source>
        <dbReference type="ARBA" id="ARBA00023136"/>
    </source>
</evidence>
<evidence type="ECO:0000256" key="4">
    <source>
        <dbReference type="ARBA" id="ARBA00022692"/>
    </source>
</evidence>
<keyword evidence="3" id="KW-0813">Transport</keyword>
<dbReference type="FunFam" id="1.20.1280.290:FF:000016">
    <property type="entry name" value="Cystinosin homolog"/>
    <property type="match status" value="1"/>
</dbReference>
<dbReference type="Pfam" id="PF04193">
    <property type="entry name" value="PQ-loop"/>
    <property type="match status" value="2"/>
</dbReference>
<dbReference type="GO" id="GO:0000324">
    <property type="term" value="C:fungal-type vacuole"/>
    <property type="evidence" value="ECO:0007669"/>
    <property type="project" value="TreeGrafter"/>
</dbReference>
<comment type="subcellular location">
    <subcellularLocation>
        <location evidence="1">Lysosome membrane</location>
        <topology evidence="1">Multi-pass membrane protein</topology>
    </subcellularLocation>
</comment>
<feature type="transmembrane region" description="Helical" evidence="11">
    <location>
        <begin position="91"/>
        <end position="111"/>
    </location>
</feature>
<keyword evidence="13" id="KW-1185">Reference proteome</keyword>
<evidence type="ECO:0000256" key="5">
    <source>
        <dbReference type="ARBA" id="ARBA00022737"/>
    </source>
</evidence>
<evidence type="ECO:0000256" key="11">
    <source>
        <dbReference type="SAM" id="Phobius"/>
    </source>
</evidence>
<evidence type="ECO:0000256" key="10">
    <source>
        <dbReference type="ARBA" id="ARBA00048473"/>
    </source>
</evidence>
<evidence type="ECO:0000256" key="7">
    <source>
        <dbReference type="ARBA" id="ARBA00022989"/>
    </source>
</evidence>
<evidence type="ECO:0000313" key="13">
    <source>
        <dbReference type="Proteomes" id="UP000799291"/>
    </source>
</evidence>
<dbReference type="OrthoDB" id="75720at2759"/>
<sequence>MSESEGVLFAKAASRLIGWLYFLCWSGSFYPQPISNWQRKNTLGLAIDFPTLNVLGFCCYALSTAAFLYSPTIRSQYAYRHKDNPVTTVRFNDFLFAAHGAVMCVIIYSQFYPQIWGFKVGSRQRASSPVLLIWWASVLVILSVVLLAQMGKGGGLDPAGWAWIDVVSRESPDNRAQQLMDSKIYALGYVKLLTVVLKYIPQAWVNYKRKSTDGWSIYPMLLDFAGGWLSLGQQVIDSALQNDWSGITGNPVKFGLGNVTIIFDIIFFLQHYFLYRYPTKSVEEEENWDGERERLVPQDSY</sequence>
<evidence type="ECO:0000256" key="1">
    <source>
        <dbReference type="ARBA" id="ARBA00004155"/>
    </source>
</evidence>